<proteinExistence type="predicted"/>
<evidence type="ECO:0000313" key="2">
    <source>
        <dbReference type="EMBL" id="RCN52537.1"/>
    </source>
</evidence>
<gene>
    <name evidence="2" type="ORF">ANCCAN_01235</name>
</gene>
<evidence type="ECO:0000256" key="1">
    <source>
        <dbReference type="SAM" id="Phobius"/>
    </source>
</evidence>
<feature type="transmembrane region" description="Helical" evidence="1">
    <location>
        <begin position="12"/>
        <end position="29"/>
    </location>
</feature>
<sequence length="89" mass="10165">MPAPENTLDTAVSYFLTFPIVIALYRLFLVPYSHGLPTAVAFQDRERQKPLHDVGLDGIRGHALSERGFSLHMLRNCWKHKKNLDTIMS</sequence>
<dbReference type="Proteomes" id="UP000252519">
    <property type="component" value="Unassembled WGS sequence"/>
</dbReference>
<accession>A0A368HB34</accession>
<name>A0A368HB34_ANCCA</name>
<keyword evidence="1" id="KW-1133">Transmembrane helix</keyword>
<protein>
    <submittedName>
        <fullName evidence="2">Uncharacterized protein</fullName>
    </submittedName>
</protein>
<organism evidence="2 3">
    <name type="scientific">Ancylostoma caninum</name>
    <name type="common">Dog hookworm</name>
    <dbReference type="NCBI Taxonomy" id="29170"/>
    <lineage>
        <taxon>Eukaryota</taxon>
        <taxon>Metazoa</taxon>
        <taxon>Ecdysozoa</taxon>
        <taxon>Nematoda</taxon>
        <taxon>Chromadorea</taxon>
        <taxon>Rhabditida</taxon>
        <taxon>Rhabditina</taxon>
        <taxon>Rhabditomorpha</taxon>
        <taxon>Strongyloidea</taxon>
        <taxon>Ancylostomatidae</taxon>
        <taxon>Ancylostomatinae</taxon>
        <taxon>Ancylostoma</taxon>
    </lineage>
</organism>
<keyword evidence="3" id="KW-1185">Reference proteome</keyword>
<dbReference type="EMBL" id="JOJR01000006">
    <property type="protein sequence ID" value="RCN52537.1"/>
    <property type="molecule type" value="Genomic_DNA"/>
</dbReference>
<comment type="caution">
    <text evidence="2">The sequence shown here is derived from an EMBL/GenBank/DDBJ whole genome shotgun (WGS) entry which is preliminary data.</text>
</comment>
<dbReference type="AlphaFoldDB" id="A0A368HB34"/>
<evidence type="ECO:0000313" key="3">
    <source>
        <dbReference type="Proteomes" id="UP000252519"/>
    </source>
</evidence>
<keyword evidence="1" id="KW-0812">Transmembrane</keyword>
<reference evidence="2 3" key="1">
    <citation type="submission" date="2014-10" db="EMBL/GenBank/DDBJ databases">
        <title>Draft genome of the hookworm Ancylostoma caninum.</title>
        <authorList>
            <person name="Mitreva M."/>
        </authorList>
    </citation>
    <scope>NUCLEOTIDE SEQUENCE [LARGE SCALE GENOMIC DNA]</scope>
    <source>
        <strain evidence="2 3">Baltimore</strain>
    </source>
</reference>
<keyword evidence="1" id="KW-0472">Membrane</keyword>